<dbReference type="Proteomes" id="UP000663828">
    <property type="component" value="Unassembled WGS sequence"/>
</dbReference>
<evidence type="ECO:0000313" key="11">
    <source>
        <dbReference type="Proteomes" id="UP000663828"/>
    </source>
</evidence>
<protein>
    <submittedName>
        <fullName evidence="10">Uncharacterized protein</fullName>
    </submittedName>
</protein>
<dbReference type="GO" id="GO:0005524">
    <property type="term" value="F:ATP binding"/>
    <property type="evidence" value="ECO:0007669"/>
    <property type="project" value="UniProtKB-UniRule"/>
</dbReference>
<dbReference type="PANTHER" id="PTHR11584">
    <property type="entry name" value="SERINE/THREONINE PROTEIN KINASE"/>
    <property type="match status" value="1"/>
</dbReference>
<feature type="domain" description="PB1" evidence="9">
    <location>
        <begin position="26"/>
        <end position="112"/>
    </location>
</feature>
<evidence type="ECO:0000259" key="8">
    <source>
        <dbReference type="PROSITE" id="PS50011"/>
    </source>
</evidence>
<evidence type="ECO:0000256" key="5">
    <source>
        <dbReference type="ARBA" id="ARBA00022840"/>
    </source>
</evidence>
<reference evidence="10" key="1">
    <citation type="submission" date="2021-02" db="EMBL/GenBank/DDBJ databases">
        <authorList>
            <person name="Nowell W R."/>
        </authorList>
    </citation>
    <scope>NUCLEOTIDE SEQUENCE</scope>
</reference>
<dbReference type="GO" id="GO:0035556">
    <property type="term" value="P:intracellular signal transduction"/>
    <property type="evidence" value="ECO:0007669"/>
    <property type="project" value="UniProtKB-ARBA"/>
</dbReference>
<dbReference type="SUPFAM" id="SSF54277">
    <property type="entry name" value="CAD &amp; PB1 domains"/>
    <property type="match status" value="1"/>
</dbReference>
<name>A0A814F162_ADIRI</name>
<dbReference type="PROSITE" id="PS50011">
    <property type="entry name" value="PROTEIN_KINASE_DOM"/>
    <property type="match status" value="1"/>
</dbReference>
<sequence length="520" mass="58065">MAKQAEVLAKIEANLHRAIQRQDLTTQTVKFELDGQVRACCLPKSFTYSDLLKSIEDLYGNRALLELNNIHCLFSRDDALRLPITNDEDLKNLFAIAKVNGLNKLTFFLKKETTKTNSSSKMPTNLNDDSGTTSDDGHNRDVESPPPGTLVPQKRNPKLNLSHKSTASHGGGVYIPELIDDIFSSGGSSANSRESSGSSEQDCKRRLRTMSNNKRTSTSSNVSGSSYSSQTSSNDSNRTPCSRSANTDRIPQTPSNWKLGRQLGQGAFGKVFLCYDVDNGCELAIKQIQIRGINSDTTREVKFLEGEINIYRQLDHERIVRYYGVEQTEDYLQIFMEYMAGGSVREQILNYGALTEQLTKKYTKQILGGLVYLHENRYIHRDIKCSANILRDISGNIKLGDFGTSKRLIAITNNNQANSGTIGTAHWTAPEIIQGNIFGRKADIWSLGCTIVEMLTTGPPWQHLQPIAAIFQIVTSEKPEYELPKNVSKSAREFIQSCLTKDYQRRPTATDLSIHPFVCD</sequence>
<dbReference type="CDD" id="cd05992">
    <property type="entry name" value="PB1"/>
    <property type="match status" value="1"/>
</dbReference>
<dbReference type="InterPro" id="IPR011009">
    <property type="entry name" value="Kinase-like_dom_sf"/>
</dbReference>
<dbReference type="PANTHER" id="PTHR11584:SF369">
    <property type="entry name" value="MITOGEN-ACTIVATED PROTEIN KINASE KINASE KINASE 19-RELATED"/>
    <property type="match status" value="1"/>
</dbReference>
<keyword evidence="5 6" id="KW-0067">ATP-binding</keyword>
<feature type="binding site" evidence="6">
    <location>
        <position position="286"/>
    </location>
    <ligand>
        <name>ATP</name>
        <dbReference type="ChEBI" id="CHEBI:30616"/>
    </ligand>
</feature>
<evidence type="ECO:0000256" key="3">
    <source>
        <dbReference type="ARBA" id="ARBA00022741"/>
    </source>
</evidence>
<keyword evidence="4" id="KW-0418">Kinase</keyword>
<dbReference type="InterPro" id="IPR053793">
    <property type="entry name" value="PB1-like"/>
</dbReference>
<feature type="compositionally biased region" description="Low complexity" evidence="7">
    <location>
        <begin position="185"/>
        <end position="199"/>
    </location>
</feature>
<evidence type="ECO:0000256" key="4">
    <source>
        <dbReference type="ARBA" id="ARBA00022777"/>
    </source>
</evidence>
<feature type="domain" description="Protein kinase" evidence="8">
    <location>
        <begin position="257"/>
        <end position="518"/>
    </location>
</feature>
<keyword evidence="2" id="KW-0808">Transferase</keyword>
<dbReference type="FunFam" id="1.10.510.10:FF:000071">
    <property type="entry name" value="Mitogen-activated protein kinase kinase kinase 3 isoform 2"/>
    <property type="match status" value="1"/>
</dbReference>
<dbReference type="Gene3D" id="1.10.510.10">
    <property type="entry name" value="Transferase(Phosphotransferase) domain 1"/>
    <property type="match status" value="1"/>
</dbReference>
<organism evidence="10 11">
    <name type="scientific">Adineta ricciae</name>
    <name type="common">Rotifer</name>
    <dbReference type="NCBI Taxonomy" id="249248"/>
    <lineage>
        <taxon>Eukaryota</taxon>
        <taxon>Metazoa</taxon>
        <taxon>Spiralia</taxon>
        <taxon>Gnathifera</taxon>
        <taxon>Rotifera</taxon>
        <taxon>Eurotatoria</taxon>
        <taxon>Bdelloidea</taxon>
        <taxon>Adinetida</taxon>
        <taxon>Adinetidae</taxon>
        <taxon>Adineta</taxon>
    </lineage>
</organism>
<evidence type="ECO:0000259" key="9">
    <source>
        <dbReference type="PROSITE" id="PS51745"/>
    </source>
</evidence>
<proteinExistence type="predicted"/>
<keyword evidence="3 6" id="KW-0547">Nucleotide-binding</keyword>
<feature type="region of interest" description="Disordered" evidence="7">
    <location>
        <begin position="185"/>
        <end position="258"/>
    </location>
</feature>
<feature type="compositionally biased region" description="Polar residues" evidence="7">
    <location>
        <begin position="122"/>
        <end position="134"/>
    </location>
</feature>
<dbReference type="InterPro" id="IPR000270">
    <property type="entry name" value="PB1_dom"/>
</dbReference>
<dbReference type="Pfam" id="PF00564">
    <property type="entry name" value="PB1"/>
    <property type="match status" value="1"/>
</dbReference>
<evidence type="ECO:0000256" key="2">
    <source>
        <dbReference type="ARBA" id="ARBA00022679"/>
    </source>
</evidence>
<dbReference type="PROSITE" id="PS00107">
    <property type="entry name" value="PROTEIN_KINASE_ATP"/>
    <property type="match status" value="1"/>
</dbReference>
<dbReference type="InterPro" id="IPR017441">
    <property type="entry name" value="Protein_kinase_ATP_BS"/>
</dbReference>
<feature type="compositionally biased region" description="Polar residues" evidence="7">
    <location>
        <begin position="238"/>
        <end position="256"/>
    </location>
</feature>
<dbReference type="EMBL" id="CAJNOR010000661">
    <property type="protein sequence ID" value="CAF0975257.1"/>
    <property type="molecule type" value="Genomic_DNA"/>
</dbReference>
<dbReference type="AlphaFoldDB" id="A0A814F162"/>
<feature type="region of interest" description="Disordered" evidence="7">
    <location>
        <begin position="113"/>
        <end position="172"/>
    </location>
</feature>
<keyword evidence="1" id="KW-0723">Serine/threonine-protein kinase</keyword>
<dbReference type="InterPro" id="IPR000719">
    <property type="entry name" value="Prot_kinase_dom"/>
</dbReference>
<keyword evidence="11" id="KW-1185">Reference proteome</keyword>
<dbReference type="Pfam" id="PF00069">
    <property type="entry name" value="Pkinase"/>
    <property type="match status" value="1"/>
</dbReference>
<comment type="caution">
    <text evidence="10">The sequence shown here is derived from an EMBL/GenBank/DDBJ whole genome shotgun (WGS) entry which is preliminary data.</text>
</comment>
<dbReference type="GO" id="GO:0004674">
    <property type="term" value="F:protein serine/threonine kinase activity"/>
    <property type="evidence" value="ECO:0007669"/>
    <property type="project" value="UniProtKB-KW"/>
</dbReference>
<dbReference type="PROSITE" id="PS51745">
    <property type="entry name" value="PB1"/>
    <property type="match status" value="1"/>
</dbReference>
<dbReference type="SUPFAM" id="SSF56112">
    <property type="entry name" value="Protein kinase-like (PK-like)"/>
    <property type="match status" value="1"/>
</dbReference>
<evidence type="ECO:0000256" key="6">
    <source>
        <dbReference type="PROSITE-ProRule" id="PRU10141"/>
    </source>
</evidence>
<accession>A0A814F162</accession>
<evidence type="ECO:0000256" key="7">
    <source>
        <dbReference type="SAM" id="MobiDB-lite"/>
    </source>
</evidence>
<feature type="compositionally biased region" description="Low complexity" evidence="7">
    <location>
        <begin position="216"/>
        <end position="237"/>
    </location>
</feature>
<gene>
    <name evidence="10" type="ORF">XAT740_LOCUS11887</name>
</gene>
<evidence type="ECO:0000256" key="1">
    <source>
        <dbReference type="ARBA" id="ARBA00022527"/>
    </source>
</evidence>
<evidence type="ECO:0000313" key="10">
    <source>
        <dbReference type="EMBL" id="CAF0975257.1"/>
    </source>
</evidence>